<protein>
    <submittedName>
        <fullName evidence="2">Uncharacterized protein</fullName>
    </submittedName>
</protein>
<evidence type="ECO:0000256" key="1">
    <source>
        <dbReference type="SAM" id="MobiDB-lite"/>
    </source>
</evidence>
<feature type="compositionally biased region" description="Polar residues" evidence="1">
    <location>
        <begin position="104"/>
        <end position="115"/>
    </location>
</feature>
<accession>A0A6C0LU87</accession>
<dbReference type="AlphaFoldDB" id="A0A6C0LU87"/>
<proteinExistence type="predicted"/>
<organism evidence="2">
    <name type="scientific">viral metagenome</name>
    <dbReference type="NCBI Taxonomy" id="1070528"/>
    <lineage>
        <taxon>unclassified sequences</taxon>
        <taxon>metagenomes</taxon>
        <taxon>organismal metagenomes</taxon>
    </lineage>
</organism>
<name>A0A6C0LU87_9ZZZZ</name>
<dbReference type="EMBL" id="MN740565">
    <property type="protein sequence ID" value="QHU33983.1"/>
    <property type="molecule type" value="Genomic_DNA"/>
</dbReference>
<reference evidence="2" key="1">
    <citation type="journal article" date="2020" name="Nature">
        <title>Giant virus diversity and host interactions through global metagenomics.</title>
        <authorList>
            <person name="Schulz F."/>
            <person name="Roux S."/>
            <person name="Paez-Espino D."/>
            <person name="Jungbluth S."/>
            <person name="Walsh D.A."/>
            <person name="Denef V.J."/>
            <person name="McMahon K.D."/>
            <person name="Konstantinidis K.T."/>
            <person name="Eloe-Fadrosh E.A."/>
            <person name="Kyrpides N.C."/>
            <person name="Woyke T."/>
        </authorList>
    </citation>
    <scope>NUCLEOTIDE SEQUENCE</scope>
    <source>
        <strain evidence="2">GVMAG-S-1016704-142</strain>
    </source>
</reference>
<sequence>MDDSKYRIIMRNDGNSKLSKPTVPHWTPGVNKKTFSNILYAVEPSNNHLNNILTKTYETIQLPTPNGTTLEVYKSNATDEVGLGGREDEWWRESTMERERSITDAASSSMIKKYK</sequence>
<feature type="region of interest" description="Disordered" evidence="1">
    <location>
        <begin position="94"/>
        <end position="115"/>
    </location>
</feature>
<evidence type="ECO:0000313" key="2">
    <source>
        <dbReference type="EMBL" id="QHU33983.1"/>
    </source>
</evidence>